<evidence type="ECO:0000313" key="1">
    <source>
        <dbReference type="EMBL" id="CAK7350056.1"/>
    </source>
</evidence>
<sequence length="90" mass="10302">ENYNGVTIDNLLEGHHGEYAPLSQYHSEKNSTEQAIHLVYNAIMIGLSKSHRDESITRANIAVNTFNRAMTLMINNKSDRIESISMRRRL</sequence>
<evidence type="ECO:0000313" key="2">
    <source>
        <dbReference type="Proteomes" id="UP001314170"/>
    </source>
</evidence>
<organism evidence="1 2">
    <name type="scientific">Dovyalis caffra</name>
    <dbReference type="NCBI Taxonomy" id="77055"/>
    <lineage>
        <taxon>Eukaryota</taxon>
        <taxon>Viridiplantae</taxon>
        <taxon>Streptophyta</taxon>
        <taxon>Embryophyta</taxon>
        <taxon>Tracheophyta</taxon>
        <taxon>Spermatophyta</taxon>
        <taxon>Magnoliopsida</taxon>
        <taxon>eudicotyledons</taxon>
        <taxon>Gunneridae</taxon>
        <taxon>Pentapetalae</taxon>
        <taxon>rosids</taxon>
        <taxon>fabids</taxon>
        <taxon>Malpighiales</taxon>
        <taxon>Salicaceae</taxon>
        <taxon>Flacourtieae</taxon>
        <taxon>Dovyalis</taxon>
    </lineage>
</organism>
<dbReference type="AlphaFoldDB" id="A0AAV1SI37"/>
<proteinExistence type="predicted"/>
<accession>A0AAV1SI37</accession>
<comment type="caution">
    <text evidence="1">The sequence shown here is derived from an EMBL/GenBank/DDBJ whole genome shotgun (WGS) entry which is preliminary data.</text>
</comment>
<gene>
    <name evidence="1" type="ORF">DCAF_LOCUS22780</name>
</gene>
<protein>
    <submittedName>
        <fullName evidence="1">Uncharacterized protein</fullName>
    </submittedName>
</protein>
<dbReference type="EMBL" id="CAWUPB010001181">
    <property type="protein sequence ID" value="CAK7350056.1"/>
    <property type="molecule type" value="Genomic_DNA"/>
</dbReference>
<reference evidence="1 2" key="1">
    <citation type="submission" date="2024-01" db="EMBL/GenBank/DDBJ databases">
        <authorList>
            <person name="Waweru B."/>
        </authorList>
    </citation>
    <scope>NUCLEOTIDE SEQUENCE [LARGE SCALE GENOMIC DNA]</scope>
</reference>
<name>A0AAV1SI37_9ROSI</name>
<dbReference type="Proteomes" id="UP001314170">
    <property type="component" value="Unassembled WGS sequence"/>
</dbReference>
<keyword evidence="2" id="KW-1185">Reference proteome</keyword>
<feature type="non-terminal residue" evidence="1">
    <location>
        <position position="90"/>
    </location>
</feature>
<feature type="non-terminal residue" evidence="1">
    <location>
        <position position="1"/>
    </location>
</feature>